<accession>A0ABT0G1Z9</accession>
<dbReference type="RefSeq" id="WP_242382301.1">
    <property type="nucleotide sequence ID" value="NZ_JAKRKC020000002.1"/>
</dbReference>
<gene>
    <name evidence="2" type="ORF">MF672_033180</name>
</gene>
<evidence type="ECO:0000259" key="1">
    <source>
        <dbReference type="PROSITE" id="PS50995"/>
    </source>
</evidence>
<evidence type="ECO:0000313" key="3">
    <source>
        <dbReference type="Proteomes" id="UP001317259"/>
    </source>
</evidence>
<name>A0ABT0G1Z9_9ACTN</name>
<feature type="domain" description="HTH marR-type" evidence="1">
    <location>
        <begin position="1"/>
        <end position="145"/>
    </location>
</feature>
<dbReference type="PANTHER" id="PTHR33164:SF43">
    <property type="entry name" value="HTH-TYPE TRANSCRIPTIONAL REPRESSOR YETL"/>
    <property type="match status" value="1"/>
</dbReference>
<dbReference type="InterPro" id="IPR000835">
    <property type="entry name" value="HTH_MarR-typ"/>
</dbReference>
<dbReference type="PANTHER" id="PTHR33164">
    <property type="entry name" value="TRANSCRIPTIONAL REGULATOR, MARR FAMILY"/>
    <property type="match status" value="1"/>
</dbReference>
<dbReference type="EMBL" id="JAKRKC020000002">
    <property type="protein sequence ID" value="MCK2218614.1"/>
    <property type="molecule type" value="Genomic_DNA"/>
</dbReference>
<dbReference type="PRINTS" id="PR00598">
    <property type="entry name" value="HTHMARR"/>
</dbReference>
<dbReference type="InterPro" id="IPR039422">
    <property type="entry name" value="MarR/SlyA-like"/>
</dbReference>
<comment type="caution">
    <text evidence="2">The sequence shown here is derived from an EMBL/GenBank/DDBJ whole genome shotgun (WGS) entry which is preliminary data.</text>
</comment>
<dbReference type="SMART" id="SM00347">
    <property type="entry name" value="HTH_MARR"/>
    <property type="match status" value="1"/>
</dbReference>
<dbReference type="InterPro" id="IPR036388">
    <property type="entry name" value="WH-like_DNA-bd_sf"/>
</dbReference>
<reference evidence="2 3" key="1">
    <citation type="submission" date="2022-04" db="EMBL/GenBank/DDBJ databases">
        <title>Genome draft of Actinomadura sp. ATCC 31491.</title>
        <authorList>
            <person name="Shi X."/>
            <person name="Du Y."/>
        </authorList>
    </citation>
    <scope>NUCLEOTIDE SEQUENCE [LARGE SCALE GENOMIC DNA]</scope>
    <source>
        <strain evidence="2 3">ATCC 31491</strain>
    </source>
</reference>
<protein>
    <submittedName>
        <fullName evidence="2">MarR family transcriptional regulator</fullName>
    </submittedName>
</protein>
<dbReference type="PROSITE" id="PS50995">
    <property type="entry name" value="HTH_MARR_2"/>
    <property type="match status" value="1"/>
</dbReference>
<organism evidence="2 3">
    <name type="scientific">Actinomadura luzonensis</name>
    <dbReference type="NCBI Taxonomy" id="2805427"/>
    <lineage>
        <taxon>Bacteria</taxon>
        <taxon>Bacillati</taxon>
        <taxon>Actinomycetota</taxon>
        <taxon>Actinomycetes</taxon>
        <taxon>Streptosporangiales</taxon>
        <taxon>Thermomonosporaceae</taxon>
        <taxon>Actinomadura</taxon>
    </lineage>
</organism>
<dbReference type="InterPro" id="IPR036390">
    <property type="entry name" value="WH_DNA-bd_sf"/>
</dbReference>
<dbReference type="SUPFAM" id="SSF46785">
    <property type="entry name" value="Winged helix' DNA-binding domain"/>
    <property type="match status" value="1"/>
</dbReference>
<dbReference type="Gene3D" id="1.10.10.10">
    <property type="entry name" value="Winged helix-like DNA-binding domain superfamily/Winged helix DNA-binding domain"/>
    <property type="match status" value="1"/>
</dbReference>
<dbReference type="Proteomes" id="UP001317259">
    <property type="component" value="Unassembled WGS sequence"/>
</dbReference>
<sequence>MNTPEATPPQRLRTLPSRLANHAALTANRIVDHALAQGGVRRYHYALLATLEEFGPASQAALGRRTGIDRSDVVATVNDLAERHLLQRTPDPEDRRRNVITITAAGREQLAHLDRLLAAAQDDFLAPLTPADRRTLIGLLTRLADHHDNRHDGRNG</sequence>
<dbReference type="Pfam" id="PF12802">
    <property type="entry name" value="MarR_2"/>
    <property type="match status" value="1"/>
</dbReference>
<evidence type="ECO:0000313" key="2">
    <source>
        <dbReference type="EMBL" id="MCK2218614.1"/>
    </source>
</evidence>
<proteinExistence type="predicted"/>
<keyword evidence="3" id="KW-1185">Reference proteome</keyword>